<evidence type="ECO:0000313" key="4">
    <source>
        <dbReference type="Proteomes" id="UP001597110"/>
    </source>
</evidence>
<dbReference type="RefSeq" id="WP_386824249.1">
    <property type="nucleotide sequence ID" value="NZ_JBHTIF010000002.1"/>
</dbReference>
<dbReference type="PANTHER" id="PTHR43737:SF1">
    <property type="entry name" value="DUF1501 DOMAIN-CONTAINING PROTEIN"/>
    <property type="match status" value="1"/>
</dbReference>
<dbReference type="NCBIfam" id="TIGR01409">
    <property type="entry name" value="TAT_signal_seq"/>
    <property type="match status" value="1"/>
</dbReference>
<dbReference type="PANTHER" id="PTHR43737">
    <property type="entry name" value="BLL7424 PROTEIN"/>
    <property type="match status" value="1"/>
</dbReference>
<evidence type="ECO:0000256" key="1">
    <source>
        <dbReference type="ARBA" id="ARBA00022729"/>
    </source>
</evidence>
<evidence type="ECO:0000256" key="2">
    <source>
        <dbReference type="SAM" id="Phobius"/>
    </source>
</evidence>
<sequence>MHHAHDLNEHAPDEHEQKTRLVMSRRRFLAALGGATASLAVWSHGAWAAPMSAPRMVVVLLRGAMDGLHLMPPRDDPHYLRARGALAVQGAKPLDGSFGLHPALPFAHDLFARRQLLPLVAVAPPYRQRSHFDAQDCLENGTAAPGGRRDGWIGRCVEAMTGAEGVAIAQVMPLAMRGSTRADIWSPPLPRDPSAMLMQQLQALYAEDARLAPAFADAMQAQDMAMGTGTAGAFRLPDAMSAAARRLQGTDGARIAFVEDTGWDTHRGQEAALARKFGELDAGLRALHDGLGEDWRSTVVLVVTEFGRTVAANGSSGTDHGVGGMALLAGGAVRGSRIAGNWPGLATADLQDGRDLRATTDLRAVFKGVLLGHLGLRESAVESHVFPDSRSVRPFDGLV</sequence>
<dbReference type="InterPro" id="IPR010869">
    <property type="entry name" value="DUF1501"/>
</dbReference>
<keyword evidence="2" id="KW-0472">Membrane</keyword>
<dbReference type="Proteomes" id="UP001597110">
    <property type="component" value="Unassembled WGS sequence"/>
</dbReference>
<organism evidence="3 4">
    <name type="scientific">Lysobacter brunescens</name>
    <dbReference type="NCBI Taxonomy" id="262323"/>
    <lineage>
        <taxon>Bacteria</taxon>
        <taxon>Pseudomonadati</taxon>
        <taxon>Pseudomonadota</taxon>
        <taxon>Gammaproteobacteria</taxon>
        <taxon>Lysobacterales</taxon>
        <taxon>Lysobacteraceae</taxon>
        <taxon>Lysobacter</taxon>
    </lineage>
</organism>
<evidence type="ECO:0000313" key="3">
    <source>
        <dbReference type="EMBL" id="MFD0726388.1"/>
    </source>
</evidence>
<dbReference type="EMBL" id="JBHTIF010000002">
    <property type="protein sequence ID" value="MFD0726388.1"/>
    <property type="molecule type" value="Genomic_DNA"/>
</dbReference>
<reference evidence="4" key="1">
    <citation type="journal article" date="2019" name="Int. J. Syst. Evol. Microbiol.">
        <title>The Global Catalogue of Microorganisms (GCM) 10K type strain sequencing project: providing services to taxonomists for standard genome sequencing and annotation.</title>
        <authorList>
            <consortium name="The Broad Institute Genomics Platform"/>
            <consortium name="The Broad Institute Genome Sequencing Center for Infectious Disease"/>
            <person name="Wu L."/>
            <person name="Ma J."/>
        </authorList>
    </citation>
    <scope>NUCLEOTIDE SEQUENCE [LARGE SCALE GENOMIC DNA]</scope>
    <source>
        <strain evidence="4">CCUG 55585</strain>
    </source>
</reference>
<dbReference type="InterPro" id="IPR019546">
    <property type="entry name" value="TAT_signal_bac_arc"/>
</dbReference>
<accession>A0ABW2YER4</accession>
<dbReference type="InterPro" id="IPR006311">
    <property type="entry name" value="TAT_signal"/>
</dbReference>
<dbReference type="PROSITE" id="PS51318">
    <property type="entry name" value="TAT"/>
    <property type="match status" value="1"/>
</dbReference>
<keyword evidence="1" id="KW-0732">Signal</keyword>
<proteinExistence type="predicted"/>
<protein>
    <submittedName>
        <fullName evidence="3">DUF1501 domain-containing protein</fullName>
    </submittedName>
</protein>
<comment type="caution">
    <text evidence="3">The sequence shown here is derived from an EMBL/GenBank/DDBJ whole genome shotgun (WGS) entry which is preliminary data.</text>
</comment>
<gene>
    <name evidence="3" type="ORF">ACFQ0E_12370</name>
</gene>
<keyword evidence="4" id="KW-1185">Reference proteome</keyword>
<name>A0ABW2YER4_9GAMM</name>
<keyword evidence="2" id="KW-0812">Transmembrane</keyword>
<keyword evidence="2" id="KW-1133">Transmembrane helix</keyword>
<feature type="transmembrane region" description="Helical" evidence="2">
    <location>
        <begin position="28"/>
        <end position="47"/>
    </location>
</feature>
<dbReference type="Pfam" id="PF07394">
    <property type="entry name" value="DUF1501"/>
    <property type="match status" value="1"/>
</dbReference>